<dbReference type="AlphaFoldDB" id="A0A7W3SSD8"/>
<keyword evidence="1" id="KW-0812">Transmembrane</keyword>
<gene>
    <name evidence="2" type="ORF">FHR92_001858</name>
</gene>
<proteinExistence type="predicted"/>
<dbReference type="EMBL" id="JACJIP010000009">
    <property type="protein sequence ID" value="MBA9085392.1"/>
    <property type="molecule type" value="Genomic_DNA"/>
</dbReference>
<dbReference type="RefSeq" id="WP_182535260.1">
    <property type="nucleotide sequence ID" value="NZ_JACJIP010000009.1"/>
</dbReference>
<accession>A0A7W3SSD8</accession>
<reference evidence="2 3" key="1">
    <citation type="submission" date="2020-08" db="EMBL/GenBank/DDBJ databases">
        <title>Genomic Encyclopedia of Type Strains, Phase III (KMG-III): the genomes of soil and plant-associated and newly described type strains.</title>
        <authorList>
            <person name="Whitman W."/>
        </authorList>
    </citation>
    <scope>NUCLEOTIDE SEQUENCE [LARGE SCALE GENOMIC DNA]</scope>
    <source>
        <strain evidence="2 3">CECT 8693</strain>
    </source>
</reference>
<keyword evidence="1" id="KW-1133">Transmembrane helix</keyword>
<evidence type="ECO:0000313" key="3">
    <source>
        <dbReference type="Proteomes" id="UP000567067"/>
    </source>
</evidence>
<sequence length="306" mass="34683">MNTKKSTRFEVLYVLGFLFTLIVAFGTFFLGFRMGVNQTEDKYVNLKKSLIVMESNDSSYSQQDLVSFYYVVYQPYLQFKDEYLTRIDSLDNNGNRWADNASMNEIRKSAQDKYDLISSYSVSANSPLLKQAQSDILKSLKLFDEGIDRNISIIGNKQGVQLASSVTSDEFTTNAINYGLRAQNKFYTSMMKWAAKDDQNIPEEYTFNPDTTVKQWNNYSLTLKNKAIADIMLGSNLYVSYMPQDLTAKIDQMISSGKATALNLNSVSSIVKVVTETGAVQGNDFIKWKPTYYASESLPALPFFTE</sequence>
<keyword evidence="3" id="KW-1185">Reference proteome</keyword>
<feature type="transmembrane region" description="Helical" evidence="1">
    <location>
        <begin position="12"/>
        <end position="32"/>
    </location>
</feature>
<evidence type="ECO:0000313" key="2">
    <source>
        <dbReference type="EMBL" id="MBA9085392.1"/>
    </source>
</evidence>
<protein>
    <submittedName>
        <fullName evidence="2">Uncharacterized protein</fullName>
    </submittedName>
</protein>
<keyword evidence="1" id="KW-0472">Membrane</keyword>
<comment type="caution">
    <text evidence="2">The sequence shown here is derived from an EMBL/GenBank/DDBJ whole genome shotgun (WGS) entry which is preliminary data.</text>
</comment>
<name>A0A7W3SSD8_9BACL</name>
<organism evidence="2 3">
    <name type="scientific">Fontibacillus solani</name>
    <dbReference type="NCBI Taxonomy" id="1572857"/>
    <lineage>
        <taxon>Bacteria</taxon>
        <taxon>Bacillati</taxon>
        <taxon>Bacillota</taxon>
        <taxon>Bacilli</taxon>
        <taxon>Bacillales</taxon>
        <taxon>Paenibacillaceae</taxon>
        <taxon>Fontibacillus</taxon>
    </lineage>
</organism>
<dbReference type="Proteomes" id="UP000567067">
    <property type="component" value="Unassembled WGS sequence"/>
</dbReference>
<evidence type="ECO:0000256" key="1">
    <source>
        <dbReference type="SAM" id="Phobius"/>
    </source>
</evidence>